<sequence length="125" mass="14136">DANANLQNLSDDMGSELDKLDDLADALEALYPYLTYLMQVDEFLSIPDEDIVYEVPNDDQVITDIVNTFRTADLATEDSEEMKGDDSNEILIMDTNITLTSLETVCTFLLQQDNDTNEYIKAVRK</sequence>
<name>A0ACA9QLS9_9GLOM</name>
<feature type="non-terminal residue" evidence="1">
    <location>
        <position position="125"/>
    </location>
</feature>
<feature type="non-terminal residue" evidence="1">
    <location>
        <position position="1"/>
    </location>
</feature>
<evidence type="ECO:0000313" key="1">
    <source>
        <dbReference type="EMBL" id="CAG8751121.1"/>
    </source>
</evidence>
<evidence type="ECO:0000313" key="2">
    <source>
        <dbReference type="Proteomes" id="UP000789366"/>
    </source>
</evidence>
<comment type="caution">
    <text evidence="1">The sequence shown here is derived from an EMBL/GenBank/DDBJ whole genome shotgun (WGS) entry which is preliminary data.</text>
</comment>
<dbReference type="Proteomes" id="UP000789366">
    <property type="component" value="Unassembled WGS sequence"/>
</dbReference>
<organism evidence="1 2">
    <name type="scientific">Cetraspora pellucida</name>
    <dbReference type="NCBI Taxonomy" id="1433469"/>
    <lineage>
        <taxon>Eukaryota</taxon>
        <taxon>Fungi</taxon>
        <taxon>Fungi incertae sedis</taxon>
        <taxon>Mucoromycota</taxon>
        <taxon>Glomeromycotina</taxon>
        <taxon>Glomeromycetes</taxon>
        <taxon>Diversisporales</taxon>
        <taxon>Gigasporaceae</taxon>
        <taxon>Cetraspora</taxon>
    </lineage>
</organism>
<proteinExistence type="predicted"/>
<protein>
    <submittedName>
        <fullName evidence="1">13832_t:CDS:1</fullName>
    </submittedName>
</protein>
<gene>
    <name evidence="1" type="ORF">SPELUC_LOCUS14486</name>
</gene>
<dbReference type="EMBL" id="CAJVPW010042888">
    <property type="protein sequence ID" value="CAG8751121.1"/>
    <property type="molecule type" value="Genomic_DNA"/>
</dbReference>
<reference evidence="1" key="1">
    <citation type="submission" date="2021-06" db="EMBL/GenBank/DDBJ databases">
        <authorList>
            <person name="Kallberg Y."/>
            <person name="Tangrot J."/>
            <person name="Rosling A."/>
        </authorList>
    </citation>
    <scope>NUCLEOTIDE SEQUENCE</scope>
    <source>
        <strain evidence="1">28 12/20/2015</strain>
    </source>
</reference>
<accession>A0ACA9QLS9</accession>
<keyword evidence="2" id="KW-1185">Reference proteome</keyword>